<dbReference type="Pfam" id="PF00581">
    <property type="entry name" value="Rhodanese"/>
    <property type="match status" value="1"/>
</dbReference>
<feature type="domain" description="Rhodanese" evidence="1">
    <location>
        <begin position="287"/>
        <end position="374"/>
    </location>
</feature>
<accession>A0ABT3CSJ9</accession>
<dbReference type="InterPro" id="IPR035985">
    <property type="entry name" value="Ubiquitin-activating_enz"/>
</dbReference>
<dbReference type="CDD" id="cd00158">
    <property type="entry name" value="RHOD"/>
    <property type="match status" value="1"/>
</dbReference>
<dbReference type="InterPro" id="IPR045886">
    <property type="entry name" value="ThiF/MoeB/HesA"/>
</dbReference>
<dbReference type="Gene3D" id="3.40.50.720">
    <property type="entry name" value="NAD(P)-binding Rossmann-like Domain"/>
    <property type="match status" value="1"/>
</dbReference>
<dbReference type="PANTHER" id="PTHR10953:SF102">
    <property type="entry name" value="ADENYLYLTRANSFERASE AND SULFURTRANSFERASE MOCS3"/>
    <property type="match status" value="1"/>
</dbReference>
<keyword evidence="3" id="KW-1185">Reference proteome</keyword>
<evidence type="ECO:0000313" key="3">
    <source>
        <dbReference type="Proteomes" id="UP001300692"/>
    </source>
</evidence>
<dbReference type="InterPro" id="IPR036873">
    <property type="entry name" value="Rhodanese-like_dom_sf"/>
</dbReference>
<keyword evidence="2" id="KW-0548">Nucleotidyltransferase</keyword>
<dbReference type="CDD" id="cd00757">
    <property type="entry name" value="ThiF_MoeB_HesA_family"/>
    <property type="match status" value="1"/>
</dbReference>
<dbReference type="RefSeq" id="WP_264137351.1">
    <property type="nucleotide sequence ID" value="NZ_JAOYOD010000001.1"/>
</dbReference>
<dbReference type="InterPro" id="IPR000594">
    <property type="entry name" value="ThiF_NAD_FAD-bd"/>
</dbReference>
<organism evidence="2 3">
    <name type="scientific">Reichenbachiella ulvae</name>
    <dbReference type="NCBI Taxonomy" id="2980104"/>
    <lineage>
        <taxon>Bacteria</taxon>
        <taxon>Pseudomonadati</taxon>
        <taxon>Bacteroidota</taxon>
        <taxon>Cytophagia</taxon>
        <taxon>Cytophagales</taxon>
        <taxon>Reichenbachiellaceae</taxon>
        <taxon>Reichenbachiella</taxon>
    </lineage>
</organism>
<dbReference type="PROSITE" id="PS50206">
    <property type="entry name" value="RHODANESE_3"/>
    <property type="match status" value="1"/>
</dbReference>
<sequence length="376" mass="42075">MDFSKAELERYSRHLIIPEFNIEGQRKLKEAKVLVIGSGGLGSPVLLYLAAAGVGHLGIVDFDVVDDSNLQRQVLFTVDDVGKPKAEVAKERLLKLNPHIQFTVHNTALTSDNALDILKDYDVIADGTDNFATRYLVNDACVILDKVNVYASIFRFEGQLSVFNYINKEGERGPHYRDLFPSPPPPGLVPSCAEGGVMGVLPGMIGTMQANEVIKVITGIGDPLSGRLFLFDTLSFETRTMKIRKNPNTEPVTELIDYEYFCGAGHEEQEEEVPEMTVRELKTWMDESKDFQLVDVREPYEYDIANIGGELIPQNKINEEVNRVLKDKPVVLYCRSGNRSAEVLRKLKAMGYDNLVNLKGGILSWAKEIDPEMAKY</sequence>
<evidence type="ECO:0000259" key="1">
    <source>
        <dbReference type="PROSITE" id="PS50206"/>
    </source>
</evidence>
<dbReference type="Pfam" id="PF00899">
    <property type="entry name" value="ThiF"/>
    <property type="match status" value="1"/>
</dbReference>
<dbReference type="PANTHER" id="PTHR10953">
    <property type="entry name" value="UBIQUITIN-ACTIVATING ENZYME E1"/>
    <property type="match status" value="1"/>
</dbReference>
<proteinExistence type="predicted"/>
<dbReference type="InterPro" id="IPR001763">
    <property type="entry name" value="Rhodanese-like_dom"/>
</dbReference>
<gene>
    <name evidence="2" type="primary">moeB</name>
    <name evidence="2" type="ORF">N7U62_07715</name>
</gene>
<evidence type="ECO:0000313" key="2">
    <source>
        <dbReference type="EMBL" id="MCV9386543.1"/>
    </source>
</evidence>
<dbReference type="SMART" id="SM00450">
    <property type="entry name" value="RHOD"/>
    <property type="match status" value="1"/>
</dbReference>
<comment type="caution">
    <text evidence="2">The sequence shown here is derived from an EMBL/GenBank/DDBJ whole genome shotgun (WGS) entry which is preliminary data.</text>
</comment>
<dbReference type="GO" id="GO:0016779">
    <property type="term" value="F:nucleotidyltransferase activity"/>
    <property type="evidence" value="ECO:0007669"/>
    <property type="project" value="UniProtKB-KW"/>
</dbReference>
<keyword evidence="2" id="KW-0808">Transferase</keyword>
<dbReference type="Gene3D" id="3.40.250.10">
    <property type="entry name" value="Rhodanese-like domain"/>
    <property type="match status" value="1"/>
</dbReference>
<protein>
    <submittedName>
        <fullName evidence="2">Molybdopterin-synthase adenylyltransferase MoeB</fullName>
    </submittedName>
</protein>
<reference evidence="2 3" key="1">
    <citation type="submission" date="2022-10" db="EMBL/GenBank/DDBJ databases">
        <title>Comparative genomics and taxonomic characterization of three novel marine species of genus Reichenbachiella exhibiting antioxidant and polysaccharide degradation activities.</title>
        <authorList>
            <person name="Muhammad N."/>
            <person name="Lee Y.-J."/>
            <person name="Ko J."/>
            <person name="Kim S.-G."/>
        </authorList>
    </citation>
    <scope>NUCLEOTIDE SEQUENCE [LARGE SCALE GENOMIC DNA]</scope>
    <source>
        <strain evidence="2 3">ABR2-5</strain>
    </source>
</reference>
<name>A0ABT3CSJ9_9BACT</name>
<dbReference type="NCBIfam" id="NF004281">
    <property type="entry name" value="PRK05690.1"/>
    <property type="match status" value="1"/>
</dbReference>
<dbReference type="SUPFAM" id="SSF69572">
    <property type="entry name" value="Activating enzymes of the ubiquitin-like proteins"/>
    <property type="match status" value="1"/>
</dbReference>
<dbReference type="EMBL" id="JAOYOD010000001">
    <property type="protein sequence ID" value="MCV9386543.1"/>
    <property type="molecule type" value="Genomic_DNA"/>
</dbReference>
<dbReference type="Proteomes" id="UP001300692">
    <property type="component" value="Unassembled WGS sequence"/>
</dbReference>